<organism evidence="2">
    <name type="scientific">Candidatus Fermentithermobacillus carboniphilus</name>
    <dbReference type="NCBI Taxonomy" id="3085328"/>
    <lineage>
        <taxon>Bacteria</taxon>
        <taxon>Bacillati</taxon>
        <taxon>Bacillota</taxon>
        <taxon>Candidatus Fermentithermobacillia</taxon>
        <taxon>Candidatus Fermentithermobacillales</taxon>
        <taxon>Candidatus Fermentithermobacillaceae</taxon>
        <taxon>Candidatus Fermentithermobacillus</taxon>
    </lineage>
</organism>
<evidence type="ECO:0000256" key="1">
    <source>
        <dbReference type="SAM" id="MobiDB-lite"/>
    </source>
</evidence>
<feature type="compositionally biased region" description="Acidic residues" evidence="1">
    <location>
        <begin position="205"/>
        <end position="232"/>
    </location>
</feature>
<proteinExistence type="predicted"/>
<sequence length="240" mass="27151">MQNWYQEYESMNSRQREDFSRILNMFLSSTFVTRQGDLRRDYYFVKQYLSAFEGFFQLLGWSLTVDDTYGVAFVVSPYGQTHLRLNAIQSVVLLTLRLIYEEARKDLNPNDSVVVTVEDLQSRLLAFKATSRPLDKKTLRECIGLLKKYNILDSLDSDVTDPSTRLLVSPAILFAVRTENLDEVKRSLEALANRERVGETGESQEIGDADSEAAAAAEEDDGGEDGDDDGEEDITRSCEG</sequence>
<accession>A0AAT9LDH3</accession>
<name>A0AAT9LDH3_9FIRM</name>
<dbReference type="KEGG" id="fcz:IMF26_04450"/>
<gene>
    <name evidence="2" type="ORF">IMF26_04450</name>
</gene>
<reference evidence="2" key="2">
    <citation type="journal article" date="2023" name="Biology">
        <title>Prokaryotic Life Associated with Coal-Fire Gas Vents Revealed by Metagenomics.</title>
        <authorList>
            <person name="Kadnikov V.V."/>
            <person name="Mardanov A.V."/>
            <person name="Beletsky A.V."/>
            <person name="Karnachuk O.V."/>
            <person name="Ravin N.V."/>
        </authorList>
    </citation>
    <scope>NUCLEOTIDE SEQUENCE</scope>
    <source>
        <strain evidence="2">Bu02</strain>
    </source>
</reference>
<evidence type="ECO:0000313" key="2">
    <source>
        <dbReference type="EMBL" id="QUL99311.1"/>
    </source>
</evidence>
<feature type="region of interest" description="Disordered" evidence="1">
    <location>
        <begin position="195"/>
        <end position="240"/>
    </location>
</feature>
<dbReference type="EMBL" id="CP062796">
    <property type="protein sequence ID" value="QUL99311.1"/>
    <property type="molecule type" value="Genomic_DNA"/>
</dbReference>
<dbReference type="AlphaFoldDB" id="A0AAT9LDH3"/>
<protein>
    <submittedName>
        <fullName evidence="2">DUF4194 domain-containing protein</fullName>
    </submittedName>
</protein>
<reference evidence="2" key="1">
    <citation type="submission" date="2020-10" db="EMBL/GenBank/DDBJ databases">
        <authorList>
            <person name="Kadnikov V."/>
            <person name="Beletsky A.V."/>
            <person name="Mardanov A.V."/>
            <person name="Karnachuk O.V."/>
            <person name="Ravin N.V."/>
        </authorList>
    </citation>
    <scope>NUCLEOTIDE SEQUENCE</scope>
    <source>
        <strain evidence="2">Bu02</strain>
    </source>
</reference>
<dbReference type="InterPro" id="IPR025449">
    <property type="entry name" value="JetB"/>
</dbReference>
<dbReference type="Pfam" id="PF13835">
    <property type="entry name" value="DUF4194"/>
    <property type="match status" value="1"/>
</dbReference>